<dbReference type="InterPro" id="IPR050570">
    <property type="entry name" value="Cell_wall_metabolism_enzyme"/>
</dbReference>
<dbReference type="RefSeq" id="WP_016865216.1">
    <property type="nucleotide sequence ID" value="NZ_CAWNVR010000306.1"/>
</dbReference>
<evidence type="ECO:0000313" key="5">
    <source>
        <dbReference type="EMBL" id="PLZ90618.1"/>
    </source>
</evidence>
<evidence type="ECO:0000313" key="6">
    <source>
        <dbReference type="Proteomes" id="UP000235036"/>
    </source>
</evidence>
<feature type="chain" id="PRO_5014957271" evidence="3">
    <location>
        <begin position="42"/>
        <end position="528"/>
    </location>
</feature>
<keyword evidence="1 3" id="KW-0732">Signal</keyword>
<feature type="compositionally biased region" description="Polar residues" evidence="2">
    <location>
        <begin position="163"/>
        <end position="174"/>
    </location>
</feature>
<dbReference type="Gene3D" id="2.70.70.10">
    <property type="entry name" value="Glucose Permease (Domain IIA)"/>
    <property type="match status" value="1"/>
</dbReference>
<dbReference type="Pfam" id="PF01551">
    <property type="entry name" value="Peptidase_M23"/>
    <property type="match status" value="1"/>
</dbReference>
<dbReference type="GO" id="GO:0004222">
    <property type="term" value="F:metalloendopeptidase activity"/>
    <property type="evidence" value="ECO:0007669"/>
    <property type="project" value="TreeGrafter"/>
</dbReference>
<dbReference type="CDD" id="cd12797">
    <property type="entry name" value="M23_peptidase"/>
    <property type="match status" value="1"/>
</dbReference>
<evidence type="ECO:0000256" key="2">
    <source>
        <dbReference type="SAM" id="MobiDB-lite"/>
    </source>
</evidence>
<feature type="region of interest" description="Disordered" evidence="2">
    <location>
        <begin position="74"/>
        <end position="183"/>
    </location>
</feature>
<protein>
    <submittedName>
        <fullName evidence="5">Peptidase M23</fullName>
    </submittedName>
</protein>
<feature type="compositionally biased region" description="Polar residues" evidence="2">
    <location>
        <begin position="146"/>
        <end position="156"/>
    </location>
</feature>
<evidence type="ECO:0000259" key="4">
    <source>
        <dbReference type="Pfam" id="PF01551"/>
    </source>
</evidence>
<evidence type="ECO:0000256" key="3">
    <source>
        <dbReference type="SAM" id="SignalP"/>
    </source>
</evidence>
<dbReference type="PANTHER" id="PTHR21666">
    <property type="entry name" value="PEPTIDASE-RELATED"/>
    <property type="match status" value="1"/>
</dbReference>
<sequence length="528" mass="57057">MTQRNNSAPKRLHYLWRRSLPAQSLCLLGSFSLLSSGMVLAQTESAIDNIVPTTENSPTVKKNTVERSQIVIPEKPDSQPEFSQRRSRLRQRLRQEQASQTPATVRVRKSKPEVSNSQSPQRVRISQPNNAPVVITEEKPQVEFTAPTQPRPTQQKLPEVAQPVNNSPHSTSATPGKPKDYNNAYIDPTDYNPTAKYEAPSSVIATERSSGCQAVLRQGIASNSCGSNQSGVNANTETPSWLKKSQNVQIAAIPVTKRLATKKESNPSWRPPGIVSKVISSTGLRSNRVANLGTTKNNYHPNRFIPTPNNFSPTTKVSDVAIAPSAGTLTAPMTADNLAPRPSVVAYDIPLATTLPQIAYRAIYGNRVAIGGTGLMYPLAIPSPITSLFGWRIHPITGDRRFHAGMDIGAATGTPILAAYSGQVEVADWVGGYGQAVILNHNNALQTLYGHMSQILVQPGQRVERGTVIGLVGSTGNSTGPHLHFEVRQLTPQGWVAVDPGAHLQSALGQLQQSTQTAQVNQEVGTRN</sequence>
<dbReference type="AlphaFoldDB" id="A0A2N6K419"/>
<organism evidence="5 6">
    <name type="scientific">Fischerella muscicola CCMEE 5323</name>
    <dbReference type="NCBI Taxonomy" id="2019572"/>
    <lineage>
        <taxon>Bacteria</taxon>
        <taxon>Bacillati</taxon>
        <taxon>Cyanobacteriota</taxon>
        <taxon>Cyanophyceae</taxon>
        <taxon>Nostocales</taxon>
        <taxon>Hapalosiphonaceae</taxon>
        <taxon>Fischerella</taxon>
    </lineage>
</organism>
<dbReference type="InterPro" id="IPR016047">
    <property type="entry name" value="M23ase_b-sheet_dom"/>
</dbReference>
<proteinExistence type="predicted"/>
<keyword evidence="6" id="KW-1185">Reference proteome</keyword>
<reference evidence="5 6" key="1">
    <citation type="submission" date="2017-08" db="EMBL/GenBank/DDBJ databases">
        <title>Genomes of Fischerella (Mastigocladus) sp. strains.</title>
        <authorList>
            <person name="Miller S.R."/>
        </authorList>
    </citation>
    <scope>NUCLEOTIDE SEQUENCE [LARGE SCALE GENOMIC DNA]</scope>
    <source>
        <strain evidence="5 6">CCMEE 5323</strain>
    </source>
</reference>
<dbReference type="SUPFAM" id="SSF51261">
    <property type="entry name" value="Duplicated hybrid motif"/>
    <property type="match status" value="1"/>
</dbReference>
<dbReference type="PANTHER" id="PTHR21666:SF289">
    <property type="entry name" value="L-ALA--D-GLU ENDOPEPTIDASE"/>
    <property type="match status" value="1"/>
</dbReference>
<feature type="compositionally biased region" description="Polar residues" evidence="2">
    <location>
        <begin position="113"/>
        <end position="130"/>
    </location>
</feature>
<dbReference type="InterPro" id="IPR011055">
    <property type="entry name" value="Dup_hybrid_motif"/>
</dbReference>
<gene>
    <name evidence="5" type="ORF">CEN44_10440</name>
</gene>
<dbReference type="EMBL" id="NRQW01000215">
    <property type="protein sequence ID" value="PLZ90618.1"/>
    <property type="molecule type" value="Genomic_DNA"/>
</dbReference>
<name>A0A2N6K419_FISMU</name>
<dbReference type="Proteomes" id="UP000235036">
    <property type="component" value="Unassembled WGS sequence"/>
</dbReference>
<accession>A0A2N6K419</accession>
<comment type="caution">
    <text evidence="5">The sequence shown here is derived from an EMBL/GenBank/DDBJ whole genome shotgun (WGS) entry which is preliminary data.</text>
</comment>
<feature type="signal peptide" evidence="3">
    <location>
        <begin position="1"/>
        <end position="41"/>
    </location>
</feature>
<evidence type="ECO:0000256" key="1">
    <source>
        <dbReference type="ARBA" id="ARBA00022729"/>
    </source>
</evidence>
<feature type="domain" description="M23ase beta-sheet core" evidence="4">
    <location>
        <begin position="401"/>
        <end position="489"/>
    </location>
</feature>